<evidence type="ECO:0000256" key="4">
    <source>
        <dbReference type="ARBA" id="ARBA00023239"/>
    </source>
</evidence>
<gene>
    <name evidence="6" type="ORF">AVDCRST_MAG87-3779</name>
</gene>
<dbReference type="GO" id="GO:0003941">
    <property type="term" value="F:L-serine ammonia-lyase activity"/>
    <property type="evidence" value="ECO:0007669"/>
    <property type="project" value="TreeGrafter"/>
</dbReference>
<reference evidence="6" key="1">
    <citation type="submission" date="2020-02" db="EMBL/GenBank/DDBJ databases">
        <authorList>
            <person name="Meier V. D."/>
        </authorList>
    </citation>
    <scope>NUCLEOTIDE SEQUENCE</scope>
    <source>
        <strain evidence="6">AVDCRST_MAG87</strain>
    </source>
</reference>
<dbReference type="InterPro" id="IPR050147">
    <property type="entry name" value="Ser/Thr_Dehydratase"/>
</dbReference>
<dbReference type="GO" id="GO:0006565">
    <property type="term" value="P:L-serine catabolic process"/>
    <property type="evidence" value="ECO:0007669"/>
    <property type="project" value="TreeGrafter"/>
</dbReference>
<evidence type="ECO:0000256" key="3">
    <source>
        <dbReference type="ARBA" id="ARBA00022898"/>
    </source>
</evidence>
<proteinExistence type="inferred from homology"/>
<name>A0A6J4VPQ0_9BACT</name>
<evidence type="ECO:0000313" key="6">
    <source>
        <dbReference type="EMBL" id="CAA9584538.1"/>
    </source>
</evidence>
<comment type="cofactor">
    <cofactor evidence="1">
        <name>pyridoxal 5'-phosphate</name>
        <dbReference type="ChEBI" id="CHEBI:597326"/>
    </cofactor>
</comment>
<dbReference type="GO" id="GO:0009097">
    <property type="term" value="P:isoleucine biosynthetic process"/>
    <property type="evidence" value="ECO:0007669"/>
    <property type="project" value="TreeGrafter"/>
</dbReference>
<accession>A0A6J4VPQ0</accession>
<evidence type="ECO:0000259" key="5">
    <source>
        <dbReference type="Pfam" id="PF00291"/>
    </source>
</evidence>
<evidence type="ECO:0000256" key="2">
    <source>
        <dbReference type="ARBA" id="ARBA00010869"/>
    </source>
</evidence>
<protein>
    <submittedName>
        <fullName evidence="6">Pyridoxal-phosphate dependent enzyme family protein</fullName>
    </submittedName>
</protein>
<comment type="similarity">
    <text evidence="2">Belongs to the serine/threonine dehydratase family.</text>
</comment>
<dbReference type="Pfam" id="PF00291">
    <property type="entry name" value="PALP"/>
    <property type="match status" value="1"/>
</dbReference>
<sequence length="344" mass="36210">MTLPAATTNVDRASTAGSPWHGPLPTLADVYRARSTIRSFLPPTPLLRNPALSDRLGFDLMVKCETLQPTGAFKVRGGLYLLSRLPEETRRNGVVAASTGNHGQSIAYAAGQFGVKATVFLPQRANPLKVAAMKRLGAEIIYAGHDFDACFAEAQRYAERTGGHFIHSANEPDLIAGVATHTLEIMEAEPDLDVVIVPVGGGSGLCGACIAGKGIRPELTVIGAQATGAPAVHDSWKARQLKSLDHADTFAEGLATRTAYSLPAAILWGAVDDIVLVSDSEMKRALLTLLETMHLLAEGAGAAGLAAAYQRRASLAGAKVAVIITGGNLTMDALQRAMSEEHAW</sequence>
<dbReference type="FunFam" id="3.40.50.1100:FF:000005">
    <property type="entry name" value="Threonine dehydratase catabolic"/>
    <property type="match status" value="1"/>
</dbReference>
<dbReference type="InterPro" id="IPR001926">
    <property type="entry name" value="TrpB-like_PALP"/>
</dbReference>
<dbReference type="Gene3D" id="3.40.50.1100">
    <property type="match status" value="2"/>
</dbReference>
<dbReference type="InterPro" id="IPR036052">
    <property type="entry name" value="TrpB-like_PALP_sf"/>
</dbReference>
<dbReference type="AlphaFoldDB" id="A0A6J4VPQ0"/>
<keyword evidence="4" id="KW-0456">Lyase</keyword>
<keyword evidence="3" id="KW-0663">Pyridoxal phosphate</keyword>
<dbReference type="GO" id="GO:0006567">
    <property type="term" value="P:L-threonine catabolic process"/>
    <property type="evidence" value="ECO:0007669"/>
    <property type="project" value="TreeGrafter"/>
</dbReference>
<evidence type="ECO:0000256" key="1">
    <source>
        <dbReference type="ARBA" id="ARBA00001933"/>
    </source>
</evidence>
<dbReference type="PANTHER" id="PTHR48078:SF7">
    <property type="entry name" value="BLL6502 PROTEIN"/>
    <property type="match status" value="1"/>
</dbReference>
<dbReference type="GO" id="GO:0004794">
    <property type="term" value="F:threonine deaminase activity"/>
    <property type="evidence" value="ECO:0007669"/>
    <property type="project" value="TreeGrafter"/>
</dbReference>
<dbReference type="SUPFAM" id="SSF53686">
    <property type="entry name" value="Tryptophan synthase beta subunit-like PLP-dependent enzymes"/>
    <property type="match status" value="1"/>
</dbReference>
<dbReference type="EMBL" id="CADCWJ010000829">
    <property type="protein sequence ID" value="CAA9584538.1"/>
    <property type="molecule type" value="Genomic_DNA"/>
</dbReference>
<organism evidence="6">
    <name type="scientific">uncultured Thermomicrobiales bacterium</name>
    <dbReference type="NCBI Taxonomy" id="1645740"/>
    <lineage>
        <taxon>Bacteria</taxon>
        <taxon>Pseudomonadati</taxon>
        <taxon>Thermomicrobiota</taxon>
        <taxon>Thermomicrobia</taxon>
        <taxon>Thermomicrobiales</taxon>
        <taxon>environmental samples</taxon>
    </lineage>
</organism>
<dbReference type="CDD" id="cd01562">
    <property type="entry name" value="Thr-dehyd"/>
    <property type="match status" value="1"/>
</dbReference>
<feature type="domain" description="Tryptophan synthase beta chain-like PALP" evidence="5">
    <location>
        <begin position="41"/>
        <end position="326"/>
    </location>
</feature>
<dbReference type="PANTHER" id="PTHR48078">
    <property type="entry name" value="THREONINE DEHYDRATASE, MITOCHONDRIAL-RELATED"/>
    <property type="match status" value="1"/>
</dbReference>